<gene>
    <name evidence="3" type="ORF">SAMN05444280_15911</name>
</gene>
<proteinExistence type="predicted"/>
<reference evidence="3 4" key="1">
    <citation type="submission" date="2016-11" db="EMBL/GenBank/DDBJ databases">
        <authorList>
            <person name="Jaros S."/>
            <person name="Januszkiewicz K."/>
            <person name="Wedrychowicz H."/>
        </authorList>
    </citation>
    <scope>NUCLEOTIDE SEQUENCE [LARGE SCALE GENOMIC DNA]</scope>
    <source>
        <strain evidence="3 4">DSM 27063</strain>
    </source>
</reference>
<name>A0A1M6PFE6_9BACT</name>
<dbReference type="STRING" id="1168035.SAMN05444280_15911"/>
<feature type="chain" id="PRO_5012522700" evidence="1">
    <location>
        <begin position="23"/>
        <end position="424"/>
    </location>
</feature>
<keyword evidence="1" id="KW-0732">Signal</keyword>
<dbReference type="InterPro" id="IPR024079">
    <property type="entry name" value="MetalloPept_cat_dom_sf"/>
</dbReference>
<dbReference type="Gene3D" id="3.40.390.10">
    <property type="entry name" value="Collagenase (Catalytic Domain)"/>
    <property type="match status" value="1"/>
</dbReference>
<dbReference type="Gene3D" id="2.60.40.3250">
    <property type="entry name" value="Peptidase M64, N-terminal domain"/>
    <property type="match status" value="1"/>
</dbReference>
<evidence type="ECO:0000259" key="2">
    <source>
        <dbReference type="Pfam" id="PF16217"/>
    </source>
</evidence>
<dbReference type="GO" id="GO:0008237">
    <property type="term" value="F:metallopeptidase activity"/>
    <property type="evidence" value="ECO:0007669"/>
    <property type="project" value="InterPro"/>
</dbReference>
<dbReference type="AlphaFoldDB" id="A0A1M6PFE6"/>
<evidence type="ECO:0000313" key="3">
    <source>
        <dbReference type="EMBL" id="SHK06676.1"/>
    </source>
</evidence>
<dbReference type="Pfam" id="PF09471">
    <property type="entry name" value="Peptidase_M64"/>
    <property type="match status" value="1"/>
</dbReference>
<feature type="domain" description="Peptidase M64 N-terminal" evidence="2">
    <location>
        <begin position="21"/>
        <end position="141"/>
    </location>
</feature>
<dbReference type="Pfam" id="PF16217">
    <property type="entry name" value="M64_N"/>
    <property type="match status" value="1"/>
</dbReference>
<dbReference type="EMBL" id="FQZE01000059">
    <property type="protein sequence ID" value="SHK06676.1"/>
    <property type="molecule type" value="Genomic_DNA"/>
</dbReference>
<dbReference type="InterPro" id="IPR038171">
    <property type="entry name" value="M64_N_sf"/>
</dbReference>
<organism evidence="3 4">
    <name type="scientific">Tangfeifania diversioriginum</name>
    <dbReference type="NCBI Taxonomy" id="1168035"/>
    <lineage>
        <taxon>Bacteria</taxon>
        <taxon>Pseudomonadati</taxon>
        <taxon>Bacteroidota</taxon>
        <taxon>Bacteroidia</taxon>
        <taxon>Marinilabiliales</taxon>
        <taxon>Prolixibacteraceae</taxon>
        <taxon>Tangfeifania</taxon>
    </lineage>
</organism>
<dbReference type="InterPro" id="IPR019026">
    <property type="entry name" value="Peptidase_M64_IgA"/>
</dbReference>
<evidence type="ECO:0000256" key="1">
    <source>
        <dbReference type="SAM" id="SignalP"/>
    </source>
</evidence>
<dbReference type="InterPro" id="IPR032625">
    <property type="entry name" value="M64_N"/>
</dbReference>
<evidence type="ECO:0000313" key="4">
    <source>
        <dbReference type="Proteomes" id="UP000184050"/>
    </source>
</evidence>
<dbReference type="Proteomes" id="UP000184050">
    <property type="component" value="Unassembled WGS sequence"/>
</dbReference>
<accession>A0A1M6PFE6</accession>
<sequence length="424" mass="49179">MKMNLILLILFFPFLSTGQVEFDEFFTDNALRFDFLLGGNAQNVNVYPQLMKQEPHWAGSKTNLTEPFGFGTYRFRVFDVKTGKLIYSKGFSTLFQEWQTTAEAKEKDRTFYQAAIFPFPKSKVRLEIDARQWEGDFKPIYQTEIDPEDYFILKENPKPFQPVTILENGPPENKVDVVILPEGYTGSEMEKFLEDARRVTEYLFEEEPFKSEKESFNIRAVLTPSEDSGTDIPGENIYRNTFYNSTFYTFDVPRYLTTSDMKTIYDAAANVPYDHIYILVNTERYGGGGFYNFLNVCSSDNQLTKQVFVHEFGHGFAGLADEYYSSEVAYEDFYNLDIEPWEKNITTLVQFDKKWKDMVPDDIPVPTPRKAEYRKTVGVFEGGGYMDEGIYSPVMDCRMKSNAAKEFCPVCQSIIREVIKFHCE</sequence>
<feature type="signal peptide" evidence="1">
    <location>
        <begin position="1"/>
        <end position="22"/>
    </location>
</feature>
<protein>
    <submittedName>
        <fullName evidence="3">Peptidase M64 N-terminus</fullName>
    </submittedName>
</protein>
<keyword evidence="4" id="KW-1185">Reference proteome</keyword>